<evidence type="ECO:0000313" key="1">
    <source>
        <dbReference type="EMBL" id="DAF52685.1"/>
    </source>
</evidence>
<protein>
    <submittedName>
        <fullName evidence="1">Uncharacterized protein</fullName>
    </submittedName>
</protein>
<proteinExistence type="predicted"/>
<name>A0A8S5SNP5_9CAUD</name>
<accession>A0A8S5SNP5</accession>
<sequence length="30" mass="3436">MFRVTPSRLISASTMQLLHDAITLKYVKSK</sequence>
<dbReference type="EMBL" id="BK032641">
    <property type="protein sequence ID" value="DAF52685.1"/>
    <property type="molecule type" value="Genomic_DNA"/>
</dbReference>
<reference evidence="1" key="1">
    <citation type="journal article" date="2021" name="Proc. Natl. Acad. Sci. U.S.A.">
        <title>A Catalog of Tens of Thousands of Viruses from Human Metagenomes Reveals Hidden Associations with Chronic Diseases.</title>
        <authorList>
            <person name="Tisza M.J."/>
            <person name="Buck C.B."/>
        </authorList>
    </citation>
    <scope>NUCLEOTIDE SEQUENCE</scope>
    <source>
        <strain evidence="1">Ct7Mg7</strain>
    </source>
</reference>
<organism evidence="1">
    <name type="scientific">Myoviridae sp. ct7Mg7</name>
    <dbReference type="NCBI Taxonomy" id="2827661"/>
    <lineage>
        <taxon>Viruses</taxon>
        <taxon>Duplodnaviria</taxon>
        <taxon>Heunggongvirae</taxon>
        <taxon>Uroviricota</taxon>
        <taxon>Caudoviricetes</taxon>
    </lineage>
</organism>